<dbReference type="InterPro" id="IPR001296">
    <property type="entry name" value="Glyco_trans_1"/>
</dbReference>
<dbReference type="Pfam" id="PF00534">
    <property type="entry name" value="Glycos_transf_1"/>
    <property type="match status" value="1"/>
</dbReference>
<dbReference type="Gene3D" id="3.40.50.2000">
    <property type="entry name" value="Glycogen Phosphorylase B"/>
    <property type="match status" value="2"/>
</dbReference>
<gene>
    <name evidence="3" type="ORF">LQV63_06295</name>
</gene>
<feature type="domain" description="Glycosyl transferase family 1" evidence="1">
    <location>
        <begin position="187"/>
        <end position="353"/>
    </location>
</feature>
<evidence type="ECO:0000259" key="1">
    <source>
        <dbReference type="Pfam" id="PF00534"/>
    </source>
</evidence>
<proteinExistence type="predicted"/>
<dbReference type="Proteomes" id="UP001199916">
    <property type="component" value="Unassembled WGS sequence"/>
</dbReference>
<comment type="caution">
    <text evidence="3">The sequence shown here is derived from an EMBL/GenBank/DDBJ whole genome shotgun (WGS) entry which is preliminary data.</text>
</comment>
<keyword evidence="4" id="KW-1185">Reference proteome</keyword>
<dbReference type="EMBL" id="JAJNBZ010000003">
    <property type="protein sequence ID" value="MCE5168916.1"/>
    <property type="molecule type" value="Genomic_DNA"/>
</dbReference>
<feature type="domain" description="Glycosyltransferase subfamily 4-like N-terminal" evidence="2">
    <location>
        <begin position="25"/>
        <end position="154"/>
    </location>
</feature>
<sequence>MKKVAHICTNAKSHRILVDKLALIQKKGYDLHLISSREGYDPELMSRHTMTLHFVPMKETVAPWNDMVAIARLVHLLRSERYDIVHTHNAKAGVIGRIAAWLAGIPLIVHTTHGLPFYEGQSRLKNTMYREMERIGAWFCDAIASQNREDMSKIKKYAPRKQILYEGNGVDLELLDSRRGTISAADIEQLRLQHNIGPHQKVILVGARFEPVKNHFFLLDGLKRLKDELQVDFVCLLAGKGGLEQEVEARIKLLELDRHVLRIGYHTDIYPYIQMADTVVLTSEKEGIPRILMEAMSFEKAVLATDVLGTRELIRHNETGVLVPYKDVNLLAQHLGLLLNDDAQRARIGRMARASIELEFNEDIVTRRIHAYYRDLLSRTNRPQSTSVSV</sequence>
<name>A0ABS8YBH4_9BACL</name>
<evidence type="ECO:0000259" key="2">
    <source>
        <dbReference type="Pfam" id="PF13579"/>
    </source>
</evidence>
<dbReference type="CDD" id="cd03808">
    <property type="entry name" value="GT4_CapM-like"/>
    <property type="match status" value="1"/>
</dbReference>
<dbReference type="SUPFAM" id="SSF53756">
    <property type="entry name" value="UDP-Glycosyltransferase/glycogen phosphorylase"/>
    <property type="match status" value="1"/>
</dbReference>
<evidence type="ECO:0000313" key="3">
    <source>
        <dbReference type="EMBL" id="MCE5168916.1"/>
    </source>
</evidence>
<reference evidence="3 4" key="1">
    <citation type="submission" date="2021-11" db="EMBL/GenBank/DDBJ databases">
        <title>Draft genome sequence of Paenibacillus profundus YoMME, a new Gram-positive bacteria with exoelectrogenic properties.</title>
        <authorList>
            <person name="Hubenova Y."/>
            <person name="Hubenova E."/>
            <person name="Manasiev Y."/>
            <person name="Peykov S."/>
            <person name="Mitov M."/>
        </authorList>
    </citation>
    <scope>NUCLEOTIDE SEQUENCE [LARGE SCALE GENOMIC DNA]</scope>
    <source>
        <strain evidence="3 4">YoMME</strain>
    </source>
</reference>
<organism evidence="3 4">
    <name type="scientific">Paenibacillus profundus</name>
    <dbReference type="NCBI Taxonomy" id="1173085"/>
    <lineage>
        <taxon>Bacteria</taxon>
        <taxon>Bacillati</taxon>
        <taxon>Bacillota</taxon>
        <taxon>Bacilli</taxon>
        <taxon>Bacillales</taxon>
        <taxon>Paenibacillaceae</taxon>
        <taxon>Paenibacillus</taxon>
    </lineage>
</organism>
<dbReference type="RefSeq" id="WP_233696053.1">
    <property type="nucleotide sequence ID" value="NZ_JAJNBZ010000003.1"/>
</dbReference>
<evidence type="ECO:0000313" key="4">
    <source>
        <dbReference type="Proteomes" id="UP001199916"/>
    </source>
</evidence>
<accession>A0ABS8YBH4</accession>
<protein>
    <submittedName>
        <fullName evidence="3">Glycosyltransferase family 4 protein</fullName>
    </submittedName>
</protein>
<dbReference type="InterPro" id="IPR028098">
    <property type="entry name" value="Glyco_trans_4-like_N"/>
</dbReference>
<dbReference type="Pfam" id="PF13579">
    <property type="entry name" value="Glyco_trans_4_4"/>
    <property type="match status" value="1"/>
</dbReference>
<dbReference type="PANTHER" id="PTHR12526">
    <property type="entry name" value="GLYCOSYLTRANSFERASE"/>
    <property type="match status" value="1"/>
</dbReference>